<proteinExistence type="predicted"/>
<dbReference type="AlphaFoldDB" id="A0A538T372"/>
<sequence>MNPFERFGLEHVTTLIALAAVSILLSWVLRRSHGRFARVRTAVRFGLAGLLSFGLVFALADALPIRRLDWLDVLPLHFCDLAVL</sequence>
<evidence type="ECO:0000313" key="3">
    <source>
        <dbReference type="Proteomes" id="UP000316852"/>
    </source>
</evidence>
<keyword evidence="1" id="KW-0472">Membrane</keyword>
<protein>
    <submittedName>
        <fullName evidence="2">Uncharacterized protein</fullName>
    </submittedName>
</protein>
<feature type="non-terminal residue" evidence="2">
    <location>
        <position position="84"/>
    </location>
</feature>
<dbReference type="Pfam" id="PF14808">
    <property type="entry name" value="TMEM164"/>
    <property type="match status" value="1"/>
</dbReference>
<keyword evidence="1" id="KW-0812">Transmembrane</keyword>
<comment type="caution">
    <text evidence="2">The sequence shown here is derived from an EMBL/GenBank/DDBJ whole genome shotgun (WGS) entry which is preliminary data.</text>
</comment>
<evidence type="ECO:0000256" key="1">
    <source>
        <dbReference type="SAM" id="Phobius"/>
    </source>
</evidence>
<gene>
    <name evidence="2" type="ORF">E6K76_08840</name>
</gene>
<keyword evidence="1" id="KW-1133">Transmembrane helix</keyword>
<reference evidence="2 3" key="1">
    <citation type="journal article" date="2019" name="Nat. Microbiol.">
        <title>Mediterranean grassland soil C-N compound turnover is dependent on rainfall and depth, and is mediated by genomically divergent microorganisms.</title>
        <authorList>
            <person name="Diamond S."/>
            <person name="Andeer P.F."/>
            <person name="Li Z."/>
            <person name="Crits-Christoph A."/>
            <person name="Burstein D."/>
            <person name="Anantharaman K."/>
            <person name="Lane K.R."/>
            <person name="Thomas B.C."/>
            <person name="Pan C."/>
            <person name="Northen T.R."/>
            <person name="Banfield J.F."/>
        </authorList>
    </citation>
    <scope>NUCLEOTIDE SEQUENCE [LARGE SCALE GENOMIC DNA]</scope>
    <source>
        <strain evidence="2">WS_6</strain>
    </source>
</reference>
<feature type="transmembrane region" description="Helical" evidence="1">
    <location>
        <begin position="12"/>
        <end position="29"/>
    </location>
</feature>
<accession>A0A538T372</accession>
<feature type="transmembrane region" description="Helical" evidence="1">
    <location>
        <begin position="41"/>
        <end position="60"/>
    </location>
</feature>
<dbReference type="EMBL" id="VBOW01000041">
    <property type="protein sequence ID" value="TMQ58082.1"/>
    <property type="molecule type" value="Genomic_DNA"/>
</dbReference>
<name>A0A538T372_UNCEI</name>
<evidence type="ECO:0000313" key="2">
    <source>
        <dbReference type="EMBL" id="TMQ58082.1"/>
    </source>
</evidence>
<dbReference type="Proteomes" id="UP000316852">
    <property type="component" value="Unassembled WGS sequence"/>
</dbReference>
<organism evidence="2 3">
    <name type="scientific">Eiseniibacteriota bacterium</name>
    <dbReference type="NCBI Taxonomy" id="2212470"/>
    <lineage>
        <taxon>Bacteria</taxon>
        <taxon>Candidatus Eiseniibacteriota</taxon>
    </lineage>
</organism>